<proteinExistence type="predicted"/>
<name>A0ABT4BFE3_9ACTN</name>
<dbReference type="Pfam" id="PF13392">
    <property type="entry name" value="HNH_3"/>
    <property type="match status" value="1"/>
</dbReference>
<gene>
    <name evidence="2" type="ORF">OWR29_45280</name>
</gene>
<accession>A0ABT4BFE3</accession>
<evidence type="ECO:0000313" key="2">
    <source>
        <dbReference type="EMBL" id="MCY1145259.1"/>
    </source>
</evidence>
<evidence type="ECO:0000313" key="3">
    <source>
        <dbReference type="Proteomes" id="UP001151002"/>
    </source>
</evidence>
<feature type="domain" description="HNH nuclease" evidence="1">
    <location>
        <begin position="31"/>
        <end position="75"/>
    </location>
</feature>
<protein>
    <submittedName>
        <fullName evidence="2">HNH endonuclease</fullName>
    </submittedName>
</protein>
<organism evidence="2 3">
    <name type="scientific">Paractinoplanes pyxinae</name>
    <dbReference type="NCBI Taxonomy" id="2997416"/>
    <lineage>
        <taxon>Bacteria</taxon>
        <taxon>Bacillati</taxon>
        <taxon>Actinomycetota</taxon>
        <taxon>Actinomycetes</taxon>
        <taxon>Micromonosporales</taxon>
        <taxon>Micromonosporaceae</taxon>
        <taxon>Paractinoplanes</taxon>
    </lineage>
</organism>
<comment type="caution">
    <text evidence="2">The sequence shown here is derived from an EMBL/GenBank/DDBJ whole genome shotgun (WGS) entry which is preliminary data.</text>
</comment>
<keyword evidence="3" id="KW-1185">Reference proteome</keyword>
<dbReference type="SUPFAM" id="SSF54060">
    <property type="entry name" value="His-Me finger endonucleases"/>
    <property type="match status" value="1"/>
</dbReference>
<evidence type="ECO:0000259" key="1">
    <source>
        <dbReference type="Pfam" id="PF13392"/>
    </source>
</evidence>
<keyword evidence="2" id="KW-0540">Nuclease</keyword>
<dbReference type="Gene3D" id="3.90.75.10">
    <property type="entry name" value="Homing Intron 3 (I-ppo) Encoded Endonuclease, Chain A"/>
    <property type="match status" value="1"/>
</dbReference>
<dbReference type="InterPro" id="IPR003615">
    <property type="entry name" value="HNH_nuc"/>
</dbReference>
<dbReference type="EMBL" id="JAPNTZ010000024">
    <property type="protein sequence ID" value="MCY1145259.1"/>
    <property type="molecule type" value="Genomic_DNA"/>
</dbReference>
<dbReference type="RefSeq" id="WP_267569863.1">
    <property type="nucleotide sequence ID" value="NZ_JAPNTZ010000024.1"/>
</dbReference>
<reference evidence="2" key="1">
    <citation type="submission" date="2022-11" db="EMBL/GenBank/DDBJ databases">
        <authorList>
            <person name="Somphong A."/>
            <person name="Phongsopitanun W."/>
        </authorList>
    </citation>
    <scope>NUCLEOTIDE SEQUENCE</scope>
    <source>
        <strain evidence="2">Pm04-4</strain>
    </source>
</reference>
<dbReference type="InterPro" id="IPR044930">
    <property type="entry name" value="Homing_endonuclease_His-Me"/>
</dbReference>
<sequence>MKLPALDGGCHLYWGSTTNGYGQIREHGRTRYVHRIAAREAGMDIEGKTIDHLCRRRNCVNVAHLQVVSREENTRREKDETWRKFALFLLDQAKREGAA</sequence>
<keyword evidence="2" id="KW-0378">Hydrolase</keyword>
<keyword evidence="2" id="KW-0255">Endonuclease</keyword>
<dbReference type="InterPro" id="IPR044925">
    <property type="entry name" value="His-Me_finger_sf"/>
</dbReference>
<dbReference type="GO" id="GO:0004519">
    <property type="term" value="F:endonuclease activity"/>
    <property type="evidence" value="ECO:0007669"/>
    <property type="project" value="UniProtKB-KW"/>
</dbReference>
<dbReference type="Proteomes" id="UP001151002">
    <property type="component" value="Unassembled WGS sequence"/>
</dbReference>